<feature type="domain" description="Homeobox" evidence="8">
    <location>
        <begin position="127"/>
        <end position="187"/>
    </location>
</feature>
<feature type="compositionally biased region" description="Basic residues" evidence="7">
    <location>
        <begin position="123"/>
        <end position="134"/>
    </location>
</feature>
<feature type="compositionally biased region" description="Acidic residues" evidence="7">
    <location>
        <begin position="319"/>
        <end position="333"/>
    </location>
</feature>
<feature type="DNA-binding region" description="Homeobox" evidence="5">
    <location>
        <begin position="354"/>
        <end position="413"/>
    </location>
</feature>
<evidence type="ECO:0000256" key="4">
    <source>
        <dbReference type="ARBA" id="ARBA00023242"/>
    </source>
</evidence>
<evidence type="ECO:0000313" key="10">
    <source>
        <dbReference type="Proteomes" id="UP001159427"/>
    </source>
</evidence>
<dbReference type="PANTHER" id="PTHR24340">
    <property type="entry name" value="HOMEOBOX PROTEIN NKX"/>
    <property type="match status" value="1"/>
</dbReference>
<sequence length="439" mass="51598">MAQNLPFSVANILRSDFPHPSRISRTPRVLYVPPCFQEAANVPFVAGLRCELDQRMKCGQAGCFSYSGAPPIFSRPEKDTMQSSTQRRKRQGKTNSSETQNEDKSAGSKKSDESKEDSNASKEKKHVKKKRNRSHFTQVQLKYLDDVFSRQQYLTRDERALLANALDMTELQIRNWFQNRRYQLRHRGVNKPRQVPVKVLFNSATLSGHYSSNMTDTHQQKTSLSFSIDNILRDDFPKQRKPRISAVSFPTVQSKFGRWPSAPFYRCFAVRYNPVLVRLLPNMQRFGERLQQANRVRELILAHQTEKRAEEGSLRTDYDKEEDFQDNEDEIEEDKAKQHPQQDKCIKEKSLQRKRRIRSHFTQRQLQYLEKIFSRQQYLTRDERTLLARGLEMTELQIRNWFQNKRYQKKHRAISNDSKADKEDQPEKPDTSMDGNADV</sequence>
<dbReference type="InterPro" id="IPR009057">
    <property type="entry name" value="Homeodomain-like_sf"/>
</dbReference>
<feature type="region of interest" description="Disordered" evidence="7">
    <location>
        <begin position="310"/>
        <end position="345"/>
    </location>
</feature>
<evidence type="ECO:0000259" key="8">
    <source>
        <dbReference type="PROSITE" id="PS50071"/>
    </source>
</evidence>
<proteinExistence type="predicted"/>
<keyword evidence="3 5" id="KW-0371">Homeobox</keyword>
<feature type="DNA-binding region" description="Homeobox" evidence="5">
    <location>
        <begin position="129"/>
        <end position="188"/>
    </location>
</feature>
<evidence type="ECO:0000256" key="6">
    <source>
        <dbReference type="RuleBase" id="RU000682"/>
    </source>
</evidence>
<protein>
    <recommendedName>
        <fullName evidence="8">Homeobox domain-containing protein</fullName>
    </recommendedName>
</protein>
<evidence type="ECO:0000256" key="2">
    <source>
        <dbReference type="ARBA" id="ARBA00023125"/>
    </source>
</evidence>
<keyword evidence="10" id="KW-1185">Reference proteome</keyword>
<dbReference type="PROSITE" id="PS00027">
    <property type="entry name" value="HOMEOBOX_1"/>
    <property type="match status" value="2"/>
</dbReference>
<evidence type="ECO:0000256" key="7">
    <source>
        <dbReference type="SAM" id="MobiDB-lite"/>
    </source>
</evidence>
<feature type="region of interest" description="Disordered" evidence="7">
    <location>
        <begin position="407"/>
        <end position="439"/>
    </location>
</feature>
<keyword evidence="4 5" id="KW-0539">Nucleus</keyword>
<dbReference type="SMART" id="SM00389">
    <property type="entry name" value="HOX"/>
    <property type="match status" value="2"/>
</dbReference>
<evidence type="ECO:0000313" key="9">
    <source>
        <dbReference type="EMBL" id="CAH3027354.1"/>
    </source>
</evidence>
<evidence type="ECO:0000256" key="1">
    <source>
        <dbReference type="ARBA" id="ARBA00004123"/>
    </source>
</evidence>
<reference evidence="9 10" key="1">
    <citation type="submission" date="2022-05" db="EMBL/GenBank/DDBJ databases">
        <authorList>
            <consortium name="Genoscope - CEA"/>
            <person name="William W."/>
        </authorList>
    </citation>
    <scope>NUCLEOTIDE SEQUENCE [LARGE SCALE GENOMIC DNA]</scope>
</reference>
<dbReference type="PROSITE" id="PS50071">
    <property type="entry name" value="HOMEOBOX_2"/>
    <property type="match status" value="2"/>
</dbReference>
<dbReference type="Proteomes" id="UP001159427">
    <property type="component" value="Unassembled WGS sequence"/>
</dbReference>
<gene>
    <name evidence="9" type="ORF">PEVE_00031348</name>
</gene>
<feature type="compositionally biased region" description="Basic and acidic residues" evidence="7">
    <location>
        <begin position="418"/>
        <end position="431"/>
    </location>
</feature>
<dbReference type="InterPro" id="IPR017970">
    <property type="entry name" value="Homeobox_CS"/>
</dbReference>
<accession>A0ABN8MFU3</accession>
<organism evidence="9 10">
    <name type="scientific">Porites evermanni</name>
    <dbReference type="NCBI Taxonomy" id="104178"/>
    <lineage>
        <taxon>Eukaryota</taxon>
        <taxon>Metazoa</taxon>
        <taxon>Cnidaria</taxon>
        <taxon>Anthozoa</taxon>
        <taxon>Hexacorallia</taxon>
        <taxon>Scleractinia</taxon>
        <taxon>Fungiina</taxon>
        <taxon>Poritidae</taxon>
        <taxon>Porites</taxon>
    </lineage>
</organism>
<dbReference type="Gene3D" id="1.10.10.60">
    <property type="entry name" value="Homeodomain-like"/>
    <property type="match status" value="2"/>
</dbReference>
<dbReference type="CDD" id="cd00086">
    <property type="entry name" value="homeodomain"/>
    <property type="match status" value="2"/>
</dbReference>
<comment type="caution">
    <text evidence="9">The sequence shown here is derived from an EMBL/GenBank/DDBJ whole genome shotgun (WGS) entry which is preliminary data.</text>
</comment>
<dbReference type="SUPFAM" id="SSF46689">
    <property type="entry name" value="Homeodomain-like"/>
    <property type="match status" value="2"/>
</dbReference>
<comment type="subcellular location">
    <subcellularLocation>
        <location evidence="1 5 6">Nucleus</location>
    </subcellularLocation>
</comment>
<keyword evidence="2 5" id="KW-0238">DNA-binding</keyword>
<evidence type="ECO:0000256" key="5">
    <source>
        <dbReference type="PROSITE-ProRule" id="PRU00108"/>
    </source>
</evidence>
<feature type="compositionally biased region" description="Basic and acidic residues" evidence="7">
    <location>
        <begin position="334"/>
        <end position="345"/>
    </location>
</feature>
<dbReference type="InterPro" id="IPR001356">
    <property type="entry name" value="HD"/>
</dbReference>
<feature type="compositionally biased region" description="Basic and acidic residues" evidence="7">
    <location>
        <begin position="101"/>
        <end position="122"/>
    </location>
</feature>
<dbReference type="EMBL" id="CALNXI010000448">
    <property type="protein sequence ID" value="CAH3027354.1"/>
    <property type="molecule type" value="Genomic_DNA"/>
</dbReference>
<dbReference type="Pfam" id="PF00046">
    <property type="entry name" value="Homeodomain"/>
    <property type="match status" value="2"/>
</dbReference>
<evidence type="ECO:0000256" key="3">
    <source>
        <dbReference type="ARBA" id="ARBA00023155"/>
    </source>
</evidence>
<feature type="region of interest" description="Disordered" evidence="7">
    <location>
        <begin position="74"/>
        <end position="134"/>
    </location>
</feature>
<feature type="domain" description="Homeobox" evidence="8">
    <location>
        <begin position="352"/>
        <end position="412"/>
    </location>
</feature>
<dbReference type="InterPro" id="IPR050394">
    <property type="entry name" value="Homeobox_NK-like"/>
</dbReference>
<name>A0ABN8MFU3_9CNID</name>